<protein>
    <submittedName>
        <fullName evidence="1">Uncharacterized protein</fullName>
    </submittedName>
</protein>
<dbReference type="Proteomes" id="UP000607397">
    <property type="component" value="Unassembled WGS sequence"/>
</dbReference>
<organism evidence="1 2">
    <name type="scientific">Petrachloros mirabilis ULC683</name>
    <dbReference type="NCBI Taxonomy" id="2781853"/>
    <lineage>
        <taxon>Bacteria</taxon>
        <taxon>Bacillati</taxon>
        <taxon>Cyanobacteriota</taxon>
        <taxon>Cyanophyceae</taxon>
        <taxon>Synechococcales</taxon>
        <taxon>Petrachlorosaceae</taxon>
        <taxon>Petrachloros</taxon>
        <taxon>Petrachloros mirabilis</taxon>
    </lineage>
</organism>
<keyword evidence="2" id="KW-1185">Reference proteome</keyword>
<evidence type="ECO:0000313" key="2">
    <source>
        <dbReference type="Proteomes" id="UP000607397"/>
    </source>
</evidence>
<accession>A0A8K2A2N0</accession>
<reference evidence="1" key="1">
    <citation type="submission" date="2019-12" db="EMBL/GenBank/DDBJ databases">
        <title>High-Quality draft genome sequences of three cyanobacteria isolated from the limestone walls of the Old Cathedral of Coimbra.</title>
        <authorList>
            <person name="Tiago I."/>
            <person name="Soares F."/>
            <person name="Portugal A."/>
        </authorList>
    </citation>
    <scope>NUCLEOTIDE SEQUENCE [LARGE SCALE GENOMIC DNA]</scope>
    <source>
        <strain evidence="1">C</strain>
    </source>
</reference>
<name>A0A8K2A2N0_9CYAN</name>
<dbReference type="EMBL" id="WVIC01000079">
    <property type="protein sequence ID" value="NCJ08772.1"/>
    <property type="molecule type" value="Genomic_DNA"/>
</dbReference>
<dbReference type="RefSeq" id="WP_161827242.1">
    <property type="nucleotide sequence ID" value="NZ_WVIC01000079.1"/>
</dbReference>
<gene>
    <name evidence="1" type="ORF">GS597_20130</name>
</gene>
<dbReference type="AlphaFoldDB" id="A0A8K2A2N0"/>
<evidence type="ECO:0000313" key="1">
    <source>
        <dbReference type="EMBL" id="NCJ08772.1"/>
    </source>
</evidence>
<proteinExistence type="predicted"/>
<comment type="caution">
    <text evidence="1">The sequence shown here is derived from an EMBL/GenBank/DDBJ whole genome shotgun (WGS) entry which is preliminary data.</text>
</comment>
<sequence length="70" mass="7906">MSFKSQIGSLYYQLEELPISFGSVESWIKQIDEQVQITGARRKPQRVPQILALSCAYLCGDLDVFPLTKA</sequence>